<dbReference type="Gene3D" id="3.40.50.1000">
    <property type="entry name" value="HAD superfamily/HAD-like"/>
    <property type="match status" value="4"/>
</dbReference>
<dbReference type="GO" id="GO:0005509">
    <property type="term" value="F:calcium ion binding"/>
    <property type="evidence" value="ECO:0007669"/>
    <property type="project" value="InterPro"/>
</dbReference>
<dbReference type="PROSITE" id="PS50222">
    <property type="entry name" value="EF_HAND_2"/>
    <property type="match status" value="1"/>
</dbReference>
<dbReference type="InterPro" id="IPR006357">
    <property type="entry name" value="HAD-SF_hydro_IIA"/>
</dbReference>
<accession>A0A0M0JQX7</accession>
<dbReference type="InterPro" id="IPR002048">
    <property type="entry name" value="EF_hand_dom"/>
</dbReference>
<dbReference type="Pfam" id="PF13242">
    <property type="entry name" value="Hydrolase_like"/>
    <property type="match status" value="1"/>
</dbReference>
<organism evidence="2 3">
    <name type="scientific">Chrysochromulina tobinii</name>
    <dbReference type="NCBI Taxonomy" id="1460289"/>
    <lineage>
        <taxon>Eukaryota</taxon>
        <taxon>Haptista</taxon>
        <taxon>Haptophyta</taxon>
        <taxon>Prymnesiophyceae</taxon>
        <taxon>Prymnesiales</taxon>
        <taxon>Chrysochromulinaceae</taxon>
        <taxon>Chrysochromulina</taxon>
    </lineage>
</organism>
<dbReference type="InterPro" id="IPR036412">
    <property type="entry name" value="HAD-like_sf"/>
</dbReference>
<reference evidence="3" key="1">
    <citation type="journal article" date="2015" name="PLoS Genet.">
        <title>Genome Sequence and Transcriptome Analyses of Chrysochromulina tobin: Metabolic Tools for Enhanced Algal Fitness in the Prominent Order Prymnesiales (Haptophyceae).</title>
        <authorList>
            <person name="Hovde B.T."/>
            <person name="Deodato C.R."/>
            <person name="Hunsperger H.M."/>
            <person name="Ryken S.A."/>
            <person name="Yost W."/>
            <person name="Jha R.K."/>
            <person name="Patterson J."/>
            <person name="Monnat R.J. Jr."/>
            <person name="Barlow S.B."/>
            <person name="Starkenburg S.R."/>
            <person name="Cattolico R.A."/>
        </authorList>
    </citation>
    <scope>NUCLEOTIDE SEQUENCE</scope>
    <source>
        <strain evidence="3">CCMP291</strain>
    </source>
</reference>
<dbReference type="GO" id="GO:0016791">
    <property type="term" value="F:phosphatase activity"/>
    <property type="evidence" value="ECO:0007669"/>
    <property type="project" value="TreeGrafter"/>
</dbReference>
<dbReference type="PANTHER" id="PTHR19288:SF46">
    <property type="entry name" value="HALOACID DEHALOGENASE-LIKE HYDROLASE DOMAIN-CONTAINING PROTEIN 2"/>
    <property type="match status" value="1"/>
</dbReference>
<protein>
    <submittedName>
        <fullName evidence="2">Had tigr01457 family</fullName>
    </submittedName>
</protein>
<dbReference type="Proteomes" id="UP000037460">
    <property type="component" value="Unassembled WGS sequence"/>
</dbReference>
<keyword evidence="3" id="KW-1185">Reference proteome</keyword>
<evidence type="ECO:0000313" key="3">
    <source>
        <dbReference type="Proteomes" id="UP000037460"/>
    </source>
</evidence>
<dbReference type="InterPro" id="IPR023214">
    <property type="entry name" value="HAD_sf"/>
</dbReference>
<dbReference type="InterPro" id="IPR011992">
    <property type="entry name" value="EF-hand-dom_pair"/>
</dbReference>
<dbReference type="PANTHER" id="PTHR19288">
    <property type="entry name" value="4-NITROPHENYLPHOSPHATASE-RELATED"/>
    <property type="match status" value="1"/>
</dbReference>
<comment type="caution">
    <text evidence="2">The sequence shown here is derived from an EMBL/GenBank/DDBJ whole genome shotgun (WGS) entry which is preliminary data.</text>
</comment>
<sequence>MGDMGDMDDPPLATQYDPSSAGVTGFLIDLDGTMYDPAGLLPGASAFYHWLVASGTPHVFLSNTGAKNAASVQRKFASPHYRIAGPGHLVPLDHILTASEAQCDYMLDNIPAGSKVLVISGGEGTWRSDLRTRGGAWGEQLLDTWELRSYIDETTAKEWAAEYAMSRGSGAKKTTLWVCFFTDGEVGGSEATESASHFNDWGFDVIKIAGFLLSHGAQFVYTAEDAYNPSVDPRHPGLVFPLPGPGMFAAMMKVLMYPHGQSQIACAGKGGNQGGRYMMEQARQMLIAQGHSGDPRQIVMVGDRFDTDVRAGLSAGFLTCLVTSGCHSVAMQDHYRTDPVHFYASGVGDLVPVAERAVAHVEALSLASEEGAAGVAGALMAERCAERLPQRMSREASAQRLQSWVLGQSNLLQPLTPTTRQRREAELRPILQGYFDALDMDGDGTMSEAQVLDACRAFGMVHLLNQPAARSSSSSSDVCDSGCGDRAVGAGAKNQPHSQHYSLLTALRTESSKSADGKMNFEQFASVIEEALAECGFEARKQWKKIGNSFKMSRALVGAQSKLNQASDDALPVPSPTAPW</sequence>
<name>A0A0M0JQX7_9EUKA</name>
<evidence type="ECO:0000313" key="2">
    <source>
        <dbReference type="EMBL" id="KOO28989.1"/>
    </source>
</evidence>
<dbReference type="OrthoDB" id="413953at2759"/>
<dbReference type="SUPFAM" id="SSF47473">
    <property type="entry name" value="EF-hand"/>
    <property type="match status" value="1"/>
</dbReference>
<dbReference type="Pfam" id="PF13344">
    <property type="entry name" value="Hydrolase_6"/>
    <property type="match status" value="1"/>
</dbReference>
<feature type="domain" description="EF-hand" evidence="1">
    <location>
        <begin position="426"/>
        <end position="461"/>
    </location>
</feature>
<dbReference type="EMBL" id="JWZX01002480">
    <property type="protein sequence ID" value="KOO28989.1"/>
    <property type="molecule type" value="Genomic_DNA"/>
</dbReference>
<dbReference type="AlphaFoldDB" id="A0A0M0JQX7"/>
<proteinExistence type="predicted"/>
<gene>
    <name evidence="2" type="ORF">Ctob_006857</name>
</gene>
<evidence type="ECO:0000259" key="1">
    <source>
        <dbReference type="PROSITE" id="PS50222"/>
    </source>
</evidence>
<dbReference type="GO" id="GO:0005737">
    <property type="term" value="C:cytoplasm"/>
    <property type="evidence" value="ECO:0007669"/>
    <property type="project" value="TreeGrafter"/>
</dbReference>
<dbReference type="SUPFAM" id="SSF56784">
    <property type="entry name" value="HAD-like"/>
    <property type="match status" value="1"/>
</dbReference>